<gene>
    <name evidence="4" type="ORF">OKA04_15715</name>
</gene>
<feature type="domain" description="SbsA Ig-like" evidence="3">
    <location>
        <begin position="530"/>
        <end position="640"/>
    </location>
</feature>
<dbReference type="InterPro" id="IPR036514">
    <property type="entry name" value="SGNH_hydro_sf"/>
</dbReference>
<keyword evidence="5" id="KW-1185">Reference proteome</keyword>
<dbReference type="PANTHER" id="PTHR30383:SF5">
    <property type="entry name" value="SGNH HYDROLASE-TYPE ESTERASE DOMAIN-CONTAINING PROTEIN"/>
    <property type="match status" value="1"/>
</dbReference>
<keyword evidence="1 2" id="KW-0732">Signal</keyword>
<dbReference type="EMBL" id="JAPDDS010000008">
    <property type="protein sequence ID" value="MCW1886185.1"/>
    <property type="molecule type" value="Genomic_DNA"/>
</dbReference>
<dbReference type="RefSeq" id="WP_264502139.1">
    <property type="nucleotide sequence ID" value="NZ_JAPDDS010000008.1"/>
</dbReference>
<evidence type="ECO:0000259" key="3">
    <source>
        <dbReference type="Pfam" id="PF13205"/>
    </source>
</evidence>
<dbReference type="Proteomes" id="UP001207930">
    <property type="component" value="Unassembled WGS sequence"/>
</dbReference>
<evidence type="ECO:0000313" key="4">
    <source>
        <dbReference type="EMBL" id="MCW1886185.1"/>
    </source>
</evidence>
<accession>A0ABT3FRH5</accession>
<protein>
    <submittedName>
        <fullName evidence="4">Ig-like domain-containing protein</fullName>
    </submittedName>
</protein>
<feature type="chain" id="PRO_5045800878" evidence="2">
    <location>
        <begin position="30"/>
        <end position="1006"/>
    </location>
</feature>
<dbReference type="Pfam" id="PF13205">
    <property type="entry name" value="Big_5"/>
    <property type="match status" value="2"/>
</dbReference>
<proteinExistence type="predicted"/>
<dbReference type="InterPro" id="IPR032812">
    <property type="entry name" value="SbsA_Ig"/>
</dbReference>
<feature type="domain" description="SbsA Ig-like" evidence="3">
    <location>
        <begin position="233"/>
        <end position="343"/>
    </location>
</feature>
<dbReference type="Gene3D" id="3.40.50.1110">
    <property type="entry name" value="SGNH hydrolase"/>
    <property type="match status" value="1"/>
</dbReference>
<dbReference type="InterPro" id="IPR051532">
    <property type="entry name" value="Ester_Hydrolysis_Enzymes"/>
</dbReference>
<name>A0ABT3FRH5_9BACT</name>
<comment type="caution">
    <text evidence="4">The sequence shown here is derived from an EMBL/GenBank/DDBJ whole genome shotgun (WGS) entry which is preliminary data.</text>
</comment>
<evidence type="ECO:0000313" key="5">
    <source>
        <dbReference type="Proteomes" id="UP001207930"/>
    </source>
</evidence>
<evidence type="ECO:0000256" key="1">
    <source>
        <dbReference type="ARBA" id="ARBA00022729"/>
    </source>
</evidence>
<organism evidence="4 5">
    <name type="scientific">Luteolibacter flavescens</name>
    <dbReference type="NCBI Taxonomy" id="1859460"/>
    <lineage>
        <taxon>Bacteria</taxon>
        <taxon>Pseudomonadati</taxon>
        <taxon>Verrucomicrobiota</taxon>
        <taxon>Verrucomicrobiia</taxon>
        <taxon>Verrucomicrobiales</taxon>
        <taxon>Verrucomicrobiaceae</taxon>
        <taxon>Luteolibacter</taxon>
    </lineage>
</organism>
<dbReference type="PANTHER" id="PTHR30383">
    <property type="entry name" value="THIOESTERASE 1/PROTEASE 1/LYSOPHOSPHOLIPASE L1"/>
    <property type="match status" value="1"/>
</dbReference>
<reference evidence="4 5" key="1">
    <citation type="submission" date="2022-10" db="EMBL/GenBank/DDBJ databases">
        <title>Luteolibacter flavescens strain MCCC 1K03193, whole genome shotgun sequencing project.</title>
        <authorList>
            <person name="Zhao G."/>
            <person name="Shen L."/>
        </authorList>
    </citation>
    <scope>NUCLEOTIDE SEQUENCE [LARGE SCALE GENOMIC DNA]</scope>
    <source>
        <strain evidence="4 5">MCCC 1K03193</strain>
    </source>
</reference>
<feature type="signal peptide" evidence="2">
    <location>
        <begin position="1"/>
        <end position="29"/>
    </location>
</feature>
<evidence type="ECO:0000256" key="2">
    <source>
        <dbReference type="SAM" id="SignalP"/>
    </source>
</evidence>
<dbReference type="SUPFAM" id="SSF52266">
    <property type="entry name" value="SGNH hydrolase"/>
    <property type="match status" value="1"/>
</dbReference>
<sequence>MRKPVASSSPRLAAPLAAAWLTGIASVAAAPIITPRNSGPNTPSTATDELAYAEDVSTTDLLHGLTGTGGTWNANGSSPAGLNDGVHGADSDAAGISALAGTAWSRDGSNVSFREFVLGAGPGGLGYDITNIQSIAAWQGAGFANQRYEVRVRLVGESAFQTSPVATVNYQPYSATLNEGGATRVRITDSTGKLASGVEAIRFDVLDTVGNAAGGTVFREIDVHGAPTASTTDTVAPVVVSLFPENRAVSVGAGATLTADFHEPITLGTGTVTLKNTTTQAETVITLPDPRVTVSGRTLAIRPGLLVAGSSPYAVRLSAGVVADAAGNSFAGIADDTTWSFTTAAPDTRTFTLDELAYTGDASAHDLLHGITPVTTGWNTGNGAHPTELTDGIHGRNFASIGNSVEGAWTTVGATAVYQLGAGPNGTGYDLTSIHSIASWVDVSFGNQAWTVDVKPLGGSYTTLATVNYQPLNGKGATKVVLGGTGPLLAGGIEAIRFTANQVNGGANAGAFVWRELDVFGHAAAPLVDDGTPPTLVSLVPADDATDVSPSAALVATFDEAITAGSGSIRIRNLDTAAETVIPVTDPRISLAGTTLTITPSPRLAPLTRYAVLIDAGAVEDFHDDAFAGIADDVTWSFTTGRTPLRIMPMGDSITAGYTDNPVWNEPFWYGYRSGLYNRLHAAGYDFTFVGQSTELPSHVAGTTPPADLAALDQNKHNGYGGQAAGYLNANIQGWLANDDPDVILLKIGTNSADQNGLDTLIQTITTTSPDTYVIVAEIMPKYNYEQGVVNYNSWIRQTLVPKYQNLGKRVSRVDQYAPFLTNPADLESIDRSLFSNGINHPDNDGYDKMAAVWFSGIEALGLNQVSYSEWIANPAYGIAVGDRGFASDPDGDGIPNGVEAWLGTHPGEANAGLGALVAVPAAGAGSGTGFSFSHSLNATPPAGLGASYQWSTDLLQWHDADGTDGPAGGPTVTASITGTATTANVLAIPSTPVERLFLRLSVASD</sequence>